<keyword evidence="1" id="KW-0449">Lipoprotein</keyword>
<evidence type="ECO:0000313" key="2">
    <source>
        <dbReference type="Proteomes" id="UP000009045"/>
    </source>
</evidence>
<dbReference type="SUPFAM" id="SSF49503">
    <property type="entry name" value="Cupredoxins"/>
    <property type="match status" value="1"/>
</dbReference>
<dbReference type="Pfam" id="PF13620">
    <property type="entry name" value="CarboxypepD_reg"/>
    <property type="match status" value="1"/>
</dbReference>
<evidence type="ECO:0000313" key="1">
    <source>
        <dbReference type="EMBL" id="AEH81661.1"/>
    </source>
</evidence>
<dbReference type="InterPro" id="IPR008972">
    <property type="entry name" value="Cupredoxin"/>
</dbReference>
<dbReference type="KEGG" id="smx:SM11_pC0588"/>
<dbReference type="EMBL" id="CP001831">
    <property type="protein sequence ID" value="AEH81661.1"/>
    <property type="molecule type" value="Genomic_DNA"/>
</dbReference>
<protein>
    <submittedName>
        <fullName evidence="1">Lipoprotein</fullName>
    </submittedName>
</protein>
<dbReference type="PATRIC" id="fig|707241.3.peg.4559"/>
<accession>F7XDN6</accession>
<dbReference type="Proteomes" id="UP000009045">
    <property type="component" value="Plasmid pSmeSM11c"/>
</dbReference>
<proteinExistence type="predicted"/>
<dbReference type="HOGENOM" id="CLU_077411_1_0_5"/>
<name>F7XDN6_SINMM</name>
<organism evidence="1 2">
    <name type="scientific">Sinorhizobium meliloti (strain SM11)</name>
    <dbReference type="NCBI Taxonomy" id="707241"/>
    <lineage>
        <taxon>Bacteria</taxon>
        <taxon>Pseudomonadati</taxon>
        <taxon>Pseudomonadota</taxon>
        <taxon>Alphaproteobacteria</taxon>
        <taxon>Hyphomicrobiales</taxon>
        <taxon>Rhizobiaceae</taxon>
        <taxon>Sinorhizobium/Ensifer group</taxon>
        <taxon>Sinorhizobium</taxon>
    </lineage>
</organism>
<dbReference type="SUPFAM" id="SSF49464">
    <property type="entry name" value="Carboxypeptidase regulatory domain-like"/>
    <property type="match status" value="1"/>
</dbReference>
<sequence length="280" mass="30571">MLPTGVSPNLPPSLPISRFDLDIRIILKENTTFPSREGRFAVVKHRFFSEFLITAAVIMTAPPALSYEVSAVTGGGSIEGTVVFRDNVPMKKIIPTKDVEVCGEPRDEPLIRVGANQAVESAVIYLVEVASGKEWPTPGKTPELDNEKCRFEPQVQVIAAGPLDVVNSDPVLHNTHGYYGKRTAFNLALPNKGQRIPVELPRTGTVRIDCDAHGWMEGWIFVVDNPYYAVTGPDGKYSITDVPPGQYKLVAVQPFIGPTEMSVSVEGGKATTLDIELKKK</sequence>
<keyword evidence="1" id="KW-0614">Plasmid</keyword>
<dbReference type="AlphaFoldDB" id="F7XDN6"/>
<dbReference type="InterPro" id="IPR008969">
    <property type="entry name" value="CarboxyPept-like_regulatory"/>
</dbReference>
<reference evidence="1 2" key="1">
    <citation type="journal article" date="2011" name="J. Biotechnol.">
        <title>The complete genome sequence of the dominant Sinorhizobium meliloti field isolate SM11 extends the S. meliloti pan-genome.</title>
        <authorList>
            <person name="Schneiker-Bekel S."/>
            <person name="Wibberg D."/>
            <person name="Bekel T."/>
            <person name="Blom J."/>
            <person name="Linke B."/>
            <person name="Neuweger H."/>
            <person name="Stiens M."/>
            <person name="Vorholter F.J."/>
            <person name="Weidner S."/>
            <person name="Goesmann A."/>
            <person name="Puhler A."/>
            <person name="Schluter A."/>
        </authorList>
    </citation>
    <scope>NUCLEOTIDE SEQUENCE [LARGE SCALE GENOMIC DNA]</scope>
    <source>
        <strain evidence="1 2">SM11</strain>
        <plasmid evidence="2">pSmeSM11c</plasmid>
    </source>
</reference>
<gene>
    <name evidence="1" type="ordered locus">SM11_pC0588</name>
</gene>
<dbReference type="Gene3D" id="2.60.40.1120">
    <property type="entry name" value="Carboxypeptidase-like, regulatory domain"/>
    <property type="match status" value="1"/>
</dbReference>
<geneLocation type="plasmid" evidence="1 2">
    <name>pSmeSM11c</name>
</geneLocation>